<feature type="compositionally biased region" description="Polar residues" evidence="4">
    <location>
        <begin position="985"/>
        <end position="995"/>
    </location>
</feature>
<evidence type="ECO:0000313" key="6">
    <source>
        <dbReference type="EMBL" id="KAH3680664.1"/>
    </source>
</evidence>
<keyword evidence="2" id="KW-0645">Protease</keyword>
<evidence type="ECO:0000256" key="1">
    <source>
        <dbReference type="ARBA" id="ARBA00005234"/>
    </source>
</evidence>
<protein>
    <recommendedName>
        <fullName evidence="5">Ubiquitin-like protease family profile domain-containing protein</fullName>
    </recommendedName>
</protein>
<feature type="compositionally biased region" description="Basic and acidic residues" evidence="4">
    <location>
        <begin position="1079"/>
        <end position="1091"/>
    </location>
</feature>
<evidence type="ECO:0000256" key="4">
    <source>
        <dbReference type="SAM" id="MobiDB-lite"/>
    </source>
</evidence>
<feature type="compositionally biased region" description="Basic and acidic residues" evidence="4">
    <location>
        <begin position="174"/>
        <end position="196"/>
    </location>
</feature>
<feature type="compositionally biased region" description="Polar residues" evidence="4">
    <location>
        <begin position="927"/>
        <end position="937"/>
    </location>
</feature>
<gene>
    <name evidence="6" type="ORF">WICPIJ_008176</name>
</gene>
<feature type="region of interest" description="Disordered" evidence="4">
    <location>
        <begin position="785"/>
        <end position="806"/>
    </location>
</feature>
<evidence type="ECO:0000256" key="2">
    <source>
        <dbReference type="ARBA" id="ARBA00022670"/>
    </source>
</evidence>
<dbReference type="AlphaFoldDB" id="A0A9P8Q0N3"/>
<feature type="region of interest" description="Disordered" evidence="4">
    <location>
        <begin position="1238"/>
        <end position="1260"/>
    </location>
</feature>
<feature type="region of interest" description="Disordered" evidence="4">
    <location>
        <begin position="1"/>
        <end position="73"/>
    </location>
</feature>
<feature type="compositionally biased region" description="Gly residues" evidence="4">
    <location>
        <begin position="1"/>
        <end position="10"/>
    </location>
</feature>
<evidence type="ECO:0000256" key="3">
    <source>
        <dbReference type="ARBA" id="ARBA00022801"/>
    </source>
</evidence>
<comment type="similarity">
    <text evidence="1">Belongs to the peptidase C48 family.</text>
</comment>
<dbReference type="OrthoDB" id="442460at2759"/>
<feature type="compositionally biased region" description="Polar residues" evidence="4">
    <location>
        <begin position="39"/>
        <end position="55"/>
    </location>
</feature>
<dbReference type="Gene3D" id="3.40.395.10">
    <property type="entry name" value="Adenoviral Proteinase, Chain A"/>
    <property type="match status" value="1"/>
</dbReference>
<feature type="compositionally biased region" description="Low complexity" evidence="4">
    <location>
        <begin position="788"/>
        <end position="802"/>
    </location>
</feature>
<reference evidence="6" key="1">
    <citation type="journal article" date="2021" name="Open Biol.">
        <title>Shared evolutionary footprints suggest mitochondrial oxidative damage underlies multiple complex I losses in fungi.</title>
        <authorList>
            <person name="Schikora-Tamarit M.A."/>
            <person name="Marcet-Houben M."/>
            <person name="Nosek J."/>
            <person name="Gabaldon T."/>
        </authorList>
    </citation>
    <scope>NUCLEOTIDE SEQUENCE</scope>
    <source>
        <strain evidence="6">CBS2887</strain>
    </source>
</reference>
<feature type="compositionally biased region" description="Polar residues" evidence="4">
    <location>
        <begin position="891"/>
        <end position="900"/>
    </location>
</feature>
<feature type="domain" description="Ubiquitin-like protease family profile" evidence="5">
    <location>
        <begin position="476"/>
        <end position="703"/>
    </location>
</feature>
<feature type="compositionally biased region" description="Acidic residues" evidence="4">
    <location>
        <begin position="902"/>
        <end position="917"/>
    </location>
</feature>
<name>A0A9P8Q0N3_WICPI</name>
<dbReference type="InterPro" id="IPR003653">
    <property type="entry name" value="Peptidase_C48_C"/>
</dbReference>
<feature type="compositionally biased region" description="Polar residues" evidence="4">
    <location>
        <begin position="870"/>
        <end position="883"/>
    </location>
</feature>
<dbReference type="PANTHER" id="PTHR47764">
    <property type="entry name" value="UBIQUITIN-LIKE-SPECIFIC PROTEASE 2B-RELATED"/>
    <property type="match status" value="1"/>
</dbReference>
<comment type="caution">
    <text evidence="6">The sequence shown here is derived from an EMBL/GenBank/DDBJ whole genome shotgun (WGS) entry which is preliminary data.</text>
</comment>
<dbReference type="GO" id="GO:0008234">
    <property type="term" value="F:cysteine-type peptidase activity"/>
    <property type="evidence" value="ECO:0007669"/>
    <property type="project" value="InterPro"/>
</dbReference>
<organism evidence="6 7">
    <name type="scientific">Wickerhamomyces pijperi</name>
    <name type="common">Yeast</name>
    <name type="synonym">Pichia pijperi</name>
    <dbReference type="NCBI Taxonomy" id="599730"/>
    <lineage>
        <taxon>Eukaryota</taxon>
        <taxon>Fungi</taxon>
        <taxon>Dikarya</taxon>
        <taxon>Ascomycota</taxon>
        <taxon>Saccharomycotina</taxon>
        <taxon>Saccharomycetes</taxon>
        <taxon>Phaffomycetales</taxon>
        <taxon>Wickerhamomycetaceae</taxon>
        <taxon>Wickerhamomyces</taxon>
    </lineage>
</organism>
<evidence type="ECO:0000259" key="5">
    <source>
        <dbReference type="PROSITE" id="PS50600"/>
    </source>
</evidence>
<dbReference type="PANTHER" id="PTHR47764:SF2">
    <property type="entry name" value="UBIQUITIN-LIKE PROTEASE FAMILY PROFILE DOMAIN-CONTAINING PROTEIN"/>
    <property type="match status" value="1"/>
</dbReference>
<dbReference type="PROSITE" id="PS50600">
    <property type="entry name" value="ULP_PROTEASE"/>
    <property type="match status" value="1"/>
</dbReference>
<feature type="compositionally biased region" description="Basic and acidic residues" evidence="4">
    <location>
        <begin position="1155"/>
        <end position="1185"/>
    </location>
</feature>
<dbReference type="EMBL" id="JAEUBG010004695">
    <property type="protein sequence ID" value="KAH3680664.1"/>
    <property type="molecule type" value="Genomic_DNA"/>
</dbReference>
<feature type="compositionally biased region" description="Low complexity" evidence="4">
    <location>
        <begin position="1065"/>
        <end position="1076"/>
    </location>
</feature>
<feature type="non-terminal residue" evidence="6">
    <location>
        <position position="1"/>
    </location>
</feature>
<keyword evidence="7" id="KW-1185">Reference proteome</keyword>
<reference evidence="6" key="2">
    <citation type="submission" date="2021-01" db="EMBL/GenBank/DDBJ databases">
        <authorList>
            <person name="Schikora-Tamarit M.A."/>
        </authorList>
    </citation>
    <scope>NUCLEOTIDE SEQUENCE</scope>
    <source>
        <strain evidence="6">CBS2887</strain>
    </source>
</reference>
<dbReference type="SUPFAM" id="SSF54001">
    <property type="entry name" value="Cysteine proteinases"/>
    <property type="match status" value="1"/>
</dbReference>
<dbReference type="Proteomes" id="UP000774326">
    <property type="component" value="Unassembled WGS sequence"/>
</dbReference>
<proteinExistence type="inferred from homology"/>
<dbReference type="Pfam" id="PF02902">
    <property type="entry name" value="Peptidase_C48"/>
    <property type="match status" value="1"/>
</dbReference>
<feature type="compositionally biased region" description="Acidic residues" evidence="4">
    <location>
        <begin position="1013"/>
        <end position="1048"/>
    </location>
</feature>
<accession>A0A9P8Q0N3</accession>
<feature type="region of interest" description="Disordered" evidence="4">
    <location>
        <begin position="167"/>
        <end position="203"/>
    </location>
</feature>
<dbReference type="GO" id="GO:0019783">
    <property type="term" value="F:ubiquitin-like protein peptidase activity"/>
    <property type="evidence" value="ECO:0007669"/>
    <property type="project" value="UniProtKB-ARBA"/>
</dbReference>
<evidence type="ECO:0000313" key="7">
    <source>
        <dbReference type="Proteomes" id="UP000774326"/>
    </source>
</evidence>
<feature type="region of interest" description="Disordered" evidence="4">
    <location>
        <begin position="864"/>
        <end position="1187"/>
    </location>
</feature>
<keyword evidence="3" id="KW-0378">Hydrolase</keyword>
<sequence length="1260" mass="141639">MALGDFGYGGARPNDPMSKKRKVTHVTKLSVQDYDYDSGSRNRPASVPGISTSNKAHIRGRLSPPPPLKPRPMIDEYPIAPPEKAKLEFLSESSGFHKVKIRSGTVPVIERLSNLKHFKIDLVDDSDPEEFEDIDPASILSRTKPHTPAAPTIKKKSYQFSAPKAAPSIFDQTPSKKDTRSQKRFFDSDSDDKGAFSDDAYNDLPLQTQPQVSSLDLMDFKGEIPMSVSNFHGSLVRLQYKDKSLINSLQFKIEIQNRANATADSVQKFDATIHFEYQFESIVSLKNTHISKVIYDGSRVLLRTKVVTKEIDDNRLLLQFSKEQEAGKFIGLLMLGCNRFVDFRTDPQMIDDTLRSFASNNSFASKLTGKSMGSISRQRRPKSTAQTLVITDPAATPSKSSYSPLASTLLSRPKTRAHTRELYGSSRSDSTGVTESVDLTDYSLIEVRRSPRTSTPAKRTIFTPTLRHPFKDGTVFHVDNSDFQLLYEHEWLNDTLIDFFFRYYSEESARIFPENEPNDLGTLKQKGLSENDFKVMSSFFYTQMMKKDKKKEKDAGQNATADGKDDTAKTKQPMNYYGNISRWLAKVDLSKLKYLIIPINEGLHWYGVIITGLKSIIDFNAATNTYTLNADTSQRITIHYFDSMKNDHKKIKQPLMQVIQGYAMEKLNLEIPKELFVIKECWVPRQPNSNDCGIHLIHAIKVFFEKPLELMYCWSLAEGQQRNKGKFLIKMAETTRLRSNLRSKLVYLKNLMTSKQEGLDPSQVVEGKVEDESDEDDLIELIDHEDTVTPSAPATPAVSATTENEDVSKVNATVEESTSQAVVPSSTTTTTLAYEENTVTENQQTKEGADQTPILKSDDEEILESPVPQPTEQDQGQLQQLTASPEEVLSKPTTTTSLIDQINEELADHEEDEEQEEHIELHPSISKDLQSSRTAHQMASLPPLVEEKDEDASHGMEPIENYWSEQSVTAVVDEELGNGSDEVGSVTNPVSQLTISDEELEQGEPEKVSESKAEEEEEEEEDDDVEEQVEEQLEEADIEMVDSDVVEDSPEREGGYVVQVPGTPSQPSDQDQAQAQKLESSKEPQSDRDSSDIEQWQEVHSSQPQSHSHEDAQLATPPPPVLSNSNENYSVKSVSSTPPPPRLTNSSIILDDESKEAKSDSSPDHRELRDQTDDKNENSHEEHSLLTDFSELSGVDTVLNRAEKLGRINVRNGKIIQEIDEDEEEEEDIHRVQALQFFDSNPTQLHAGHTDPQPRQETTT</sequence>
<dbReference type="InterPro" id="IPR038765">
    <property type="entry name" value="Papain-like_cys_pep_sf"/>
</dbReference>
<dbReference type="GO" id="GO:0006508">
    <property type="term" value="P:proteolysis"/>
    <property type="evidence" value="ECO:0007669"/>
    <property type="project" value="UniProtKB-KW"/>
</dbReference>